<organism evidence="2 3">
    <name type="scientific">Panagrolaimus davidi</name>
    <dbReference type="NCBI Taxonomy" id="227884"/>
    <lineage>
        <taxon>Eukaryota</taxon>
        <taxon>Metazoa</taxon>
        <taxon>Ecdysozoa</taxon>
        <taxon>Nematoda</taxon>
        <taxon>Chromadorea</taxon>
        <taxon>Rhabditida</taxon>
        <taxon>Tylenchina</taxon>
        <taxon>Panagrolaimomorpha</taxon>
        <taxon>Panagrolaimoidea</taxon>
        <taxon>Panagrolaimidae</taxon>
        <taxon>Panagrolaimus</taxon>
    </lineage>
</organism>
<reference evidence="3" key="1">
    <citation type="submission" date="2022-11" db="UniProtKB">
        <authorList>
            <consortium name="WormBaseParasite"/>
        </authorList>
    </citation>
    <scope>IDENTIFICATION</scope>
</reference>
<dbReference type="SUPFAM" id="SSF56436">
    <property type="entry name" value="C-type lectin-like"/>
    <property type="match status" value="1"/>
</dbReference>
<name>A0A914P5M2_9BILA</name>
<protein>
    <submittedName>
        <fullName evidence="3">C-type lectin domain-containing protein</fullName>
    </submittedName>
</protein>
<keyword evidence="2" id="KW-1185">Reference proteome</keyword>
<dbReference type="Gene3D" id="3.10.100.10">
    <property type="entry name" value="Mannose-Binding Protein A, subunit A"/>
    <property type="match status" value="1"/>
</dbReference>
<dbReference type="AlphaFoldDB" id="A0A914P5M2"/>
<dbReference type="Proteomes" id="UP000887578">
    <property type="component" value="Unplaced"/>
</dbReference>
<feature type="region of interest" description="Disordered" evidence="1">
    <location>
        <begin position="101"/>
        <end position="143"/>
    </location>
</feature>
<dbReference type="InterPro" id="IPR016187">
    <property type="entry name" value="CTDL_fold"/>
</dbReference>
<sequence length="162" mass="18473">MKRGDLGKMEWSDGSRLEEFEQNLAKHLDIEIDRGDCIQQNIDMTWSQEDCNKRLQFVCSLKPLMTINEKISKDFEKLSFNSQKSSLSNELTDFNTIENVNVPENTENNSSENVKTDSMLKERTTETPKMESNKTSLNPLGKDILMQPNMSNFLIPFGGGGQ</sequence>
<evidence type="ECO:0000256" key="1">
    <source>
        <dbReference type="SAM" id="MobiDB-lite"/>
    </source>
</evidence>
<feature type="compositionally biased region" description="Low complexity" evidence="1">
    <location>
        <begin position="101"/>
        <end position="113"/>
    </location>
</feature>
<dbReference type="CDD" id="cd00037">
    <property type="entry name" value="CLECT"/>
    <property type="match status" value="1"/>
</dbReference>
<dbReference type="WBParaSite" id="PDA_v2.g13218.t1">
    <property type="protein sequence ID" value="PDA_v2.g13218.t1"/>
    <property type="gene ID" value="PDA_v2.g13218"/>
</dbReference>
<proteinExistence type="predicted"/>
<evidence type="ECO:0000313" key="3">
    <source>
        <dbReference type="WBParaSite" id="PDA_v2.g13218.t1"/>
    </source>
</evidence>
<accession>A0A914P5M2</accession>
<feature type="compositionally biased region" description="Basic and acidic residues" evidence="1">
    <location>
        <begin position="114"/>
        <end position="132"/>
    </location>
</feature>
<evidence type="ECO:0000313" key="2">
    <source>
        <dbReference type="Proteomes" id="UP000887578"/>
    </source>
</evidence>
<dbReference type="InterPro" id="IPR016186">
    <property type="entry name" value="C-type_lectin-like/link_sf"/>
</dbReference>